<dbReference type="InterPro" id="IPR012942">
    <property type="entry name" value="SRR1-like"/>
</dbReference>
<dbReference type="PANTHER" id="PTHR42080">
    <property type="entry name" value="SRR1 DOMAIN-CONTAINING PROTEIN"/>
    <property type="match status" value="1"/>
</dbReference>
<reference evidence="3 4" key="1">
    <citation type="journal article" date="2016" name="Genome Biol. Evol.">
        <title>Divergent and convergent evolution of fungal pathogenicity.</title>
        <authorList>
            <person name="Shang Y."/>
            <person name="Xiao G."/>
            <person name="Zheng P."/>
            <person name="Cen K."/>
            <person name="Zhan S."/>
            <person name="Wang C."/>
        </authorList>
    </citation>
    <scope>NUCLEOTIDE SEQUENCE [LARGE SCALE GENOMIC DNA]</scope>
    <source>
        <strain evidence="3 4">RCEF 264</strain>
    </source>
</reference>
<sequence length="514" mass="55377">MQTASQAARQAGQGRMRPGGGMGPDSRLGLMLPSPAHMSATTRRAETSNAALSASERPSDEPAAPKQQRCATMAATARRIWALYDAGTPLFTREALRSLARQLDQHRGVRTGEGNTTVTVRGMDGKQVRLTTKSGAVSASDAHPDIVMVNLAPQIEYWPIEKLTGVSSWHVRHFDPAHAFLPLRIGHSHEARYRDASGVVHPGGSRTISELASKLARQALEPSSPALMAPTEEPMISDSQTRRSSVDAVRALFLRHRARWESSTACSELRVTLSTALAPLLAPRGPAVVHKVVAFACSSMTDEREGGSARHAVQHALVLTVRDVLARLQASGIVGGGGGKTCDDQKDEPIRTVQVDCFAQDPAYGAADVAVLAEHGIIVLDDPDGFLAVDETTVVVAVAPSVPVRQIVADLARPVAMIWGRIVVDDEGHAQKMDDFGGWSDPASPRVQALVRDGYYAEWPFLQDSENNFGTVEGVAVYVRKPPPAAAAIWGASWLQRLQQTWLRPWKAEDHAVK</sequence>
<feature type="region of interest" description="Disordered" evidence="1">
    <location>
        <begin position="1"/>
        <end position="71"/>
    </location>
</feature>
<feature type="compositionally biased region" description="Polar residues" evidence="1">
    <location>
        <begin position="39"/>
        <end position="52"/>
    </location>
</feature>
<feature type="compositionally biased region" description="Low complexity" evidence="1">
    <location>
        <begin position="1"/>
        <end position="16"/>
    </location>
</feature>
<gene>
    <name evidence="3" type="ORF">SPI_02089</name>
</gene>
<dbReference type="Pfam" id="PF07985">
    <property type="entry name" value="SRR1"/>
    <property type="match status" value="1"/>
</dbReference>
<evidence type="ECO:0000259" key="2">
    <source>
        <dbReference type="Pfam" id="PF07985"/>
    </source>
</evidence>
<dbReference type="AlphaFoldDB" id="A0A162J8I1"/>
<evidence type="ECO:0000256" key="1">
    <source>
        <dbReference type="SAM" id="MobiDB-lite"/>
    </source>
</evidence>
<organism evidence="3 4">
    <name type="scientific">Niveomyces insectorum RCEF 264</name>
    <dbReference type="NCBI Taxonomy" id="1081102"/>
    <lineage>
        <taxon>Eukaryota</taxon>
        <taxon>Fungi</taxon>
        <taxon>Dikarya</taxon>
        <taxon>Ascomycota</taxon>
        <taxon>Pezizomycotina</taxon>
        <taxon>Sordariomycetes</taxon>
        <taxon>Hypocreomycetidae</taxon>
        <taxon>Hypocreales</taxon>
        <taxon>Cordycipitaceae</taxon>
        <taxon>Niveomyces</taxon>
    </lineage>
</organism>
<proteinExistence type="predicted"/>
<dbReference type="PANTHER" id="PTHR42080:SF3">
    <property type="entry name" value="SRR1-LIKE DOMAIN-CONTAINING PROTEIN"/>
    <property type="match status" value="1"/>
</dbReference>
<accession>A0A162J8I1</accession>
<dbReference type="EMBL" id="AZHD01000003">
    <property type="protein sequence ID" value="OAA65302.1"/>
    <property type="molecule type" value="Genomic_DNA"/>
</dbReference>
<evidence type="ECO:0000313" key="4">
    <source>
        <dbReference type="Proteomes" id="UP000076874"/>
    </source>
</evidence>
<name>A0A162J8I1_9HYPO</name>
<comment type="caution">
    <text evidence="3">The sequence shown here is derived from an EMBL/GenBank/DDBJ whole genome shotgun (WGS) entry which is preliminary data.</text>
</comment>
<dbReference type="Proteomes" id="UP000076874">
    <property type="component" value="Unassembled WGS sequence"/>
</dbReference>
<protein>
    <recommendedName>
        <fullName evidence="2">SRR1-like domain-containing protein</fullName>
    </recommendedName>
</protein>
<keyword evidence="4" id="KW-1185">Reference proteome</keyword>
<dbReference type="OrthoDB" id="5230585at2759"/>
<feature type="domain" description="SRR1-like" evidence="2">
    <location>
        <begin position="310"/>
        <end position="427"/>
    </location>
</feature>
<evidence type="ECO:0000313" key="3">
    <source>
        <dbReference type="EMBL" id="OAA65302.1"/>
    </source>
</evidence>